<keyword evidence="1" id="KW-0378">Hydrolase</keyword>
<evidence type="ECO:0000313" key="1">
    <source>
        <dbReference type="EMBL" id="KAF2621075.1"/>
    </source>
</evidence>
<organism evidence="1 2">
    <name type="scientific">Macroventuria anomochaeta</name>
    <dbReference type="NCBI Taxonomy" id="301207"/>
    <lineage>
        <taxon>Eukaryota</taxon>
        <taxon>Fungi</taxon>
        <taxon>Dikarya</taxon>
        <taxon>Ascomycota</taxon>
        <taxon>Pezizomycotina</taxon>
        <taxon>Dothideomycetes</taxon>
        <taxon>Pleosporomycetidae</taxon>
        <taxon>Pleosporales</taxon>
        <taxon>Pleosporineae</taxon>
        <taxon>Didymellaceae</taxon>
        <taxon>Macroventuria</taxon>
    </lineage>
</organism>
<dbReference type="EMBL" id="MU006766">
    <property type="protein sequence ID" value="KAF2621075.1"/>
    <property type="molecule type" value="Genomic_DNA"/>
</dbReference>
<accession>A0ACB6RGN1</accession>
<evidence type="ECO:0000313" key="2">
    <source>
        <dbReference type="Proteomes" id="UP000799754"/>
    </source>
</evidence>
<gene>
    <name evidence="1" type="ORF">BU25DRAFT_355147</name>
</gene>
<comment type="caution">
    <text evidence="1">The sequence shown here is derived from an EMBL/GenBank/DDBJ whole genome shotgun (WGS) entry which is preliminary data.</text>
</comment>
<dbReference type="Proteomes" id="UP000799754">
    <property type="component" value="Unassembled WGS sequence"/>
</dbReference>
<reference evidence="1" key="1">
    <citation type="journal article" date="2020" name="Stud. Mycol.">
        <title>101 Dothideomycetes genomes: a test case for predicting lifestyles and emergence of pathogens.</title>
        <authorList>
            <person name="Haridas S."/>
            <person name="Albert R."/>
            <person name="Binder M."/>
            <person name="Bloem J."/>
            <person name="Labutti K."/>
            <person name="Salamov A."/>
            <person name="Andreopoulos B."/>
            <person name="Baker S."/>
            <person name="Barry K."/>
            <person name="Bills G."/>
            <person name="Bluhm B."/>
            <person name="Cannon C."/>
            <person name="Castanera R."/>
            <person name="Culley D."/>
            <person name="Daum C."/>
            <person name="Ezra D."/>
            <person name="Gonzalez J."/>
            <person name="Henrissat B."/>
            <person name="Kuo A."/>
            <person name="Liang C."/>
            <person name="Lipzen A."/>
            <person name="Lutzoni F."/>
            <person name="Magnuson J."/>
            <person name="Mondo S."/>
            <person name="Nolan M."/>
            <person name="Ohm R."/>
            <person name="Pangilinan J."/>
            <person name="Park H.-J."/>
            <person name="Ramirez L."/>
            <person name="Alfaro M."/>
            <person name="Sun H."/>
            <person name="Tritt A."/>
            <person name="Yoshinaga Y."/>
            <person name="Zwiers L.-H."/>
            <person name="Turgeon B."/>
            <person name="Goodwin S."/>
            <person name="Spatafora J."/>
            <person name="Crous P."/>
            <person name="Grigoriev I."/>
        </authorList>
    </citation>
    <scope>NUCLEOTIDE SEQUENCE</scope>
    <source>
        <strain evidence="1">CBS 525.71</strain>
    </source>
</reference>
<proteinExistence type="predicted"/>
<protein>
    <submittedName>
        <fullName evidence="1">Glycoside hydrolase family 43 protein</fullName>
    </submittedName>
</protein>
<sequence>MSASFTNPVVWEDLPDMEVIRVDSVYYMSASSFHFSPGAPILRSYNLVDWKYVGHSIPTLPPTEQFSLNERRPMAYGKGVWASTMKYRKSNGLFYFYSAIQGTNSTYIWTAASPSDVWTAHSPIQRFYYDLGLLIDDDDTMYIAHGTRTIQVAQLSPDGLAEVISKVVYSSDDYLEGARMYRIQGAYYIWLTKSWDTQVVLKSTGGPFGPYEARVVIAEMRSPLPGAGPPHQGALVDTPDNRWYYMSFTDAFPTGRVPLLAPVVFDTEGWPVVTGEYTDSKGSWLLEYPQLAPGSETSSTQVSRPTRHNFSQDTLDPCWEWNHNPDDSKWELKDGQLILETGSVTQYLHCATNTLTLRTIGPGSICTFLVDVSMLKDGDRAGISMFRDESAYIGVHIDGDKPRIAYVEGIKVGPTDKAIGWFNGRPAALDWECKSAGSVEAETPLASSRLWLRIVADLRAAWVAGYENVTRKATFHYSFDGVTFMPLGPEYALSRSTAGFVGYRFALFNFATKALGGKVKVQHCDMEVWNPSM</sequence>
<keyword evidence="2" id="KW-1185">Reference proteome</keyword>
<name>A0ACB6RGN1_9PLEO</name>